<protein>
    <submittedName>
        <fullName evidence="5">MBL fold metallo-hydrolase</fullName>
    </submittedName>
</protein>
<dbReference type="CDD" id="cd06262">
    <property type="entry name" value="metallo-hydrolase-like_MBL-fold"/>
    <property type="match status" value="1"/>
</dbReference>
<name>A0ABY9TBI4_BREBE</name>
<dbReference type="Gene3D" id="3.60.15.10">
    <property type="entry name" value="Ribonuclease Z/Hydroxyacylglutathione hydrolase-like"/>
    <property type="match status" value="1"/>
</dbReference>
<dbReference type="InterPro" id="IPR050662">
    <property type="entry name" value="Sec-metab_biosynth-thioest"/>
</dbReference>
<evidence type="ECO:0000256" key="3">
    <source>
        <dbReference type="ARBA" id="ARBA00048505"/>
    </source>
</evidence>
<dbReference type="Proteomes" id="UP001256827">
    <property type="component" value="Chromosome"/>
</dbReference>
<dbReference type="SUPFAM" id="SSF56281">
    <property type="entry name" value="Metallo-hydrolase/oxidoreductase"/>
    <property type="match status" value="1"/>
</dbReference>
<proteinExistence type="predicted"/>
<feature type="domain" description="Metallo-beta-lactamase" evidence="4">
    <location>
        <begin position="22"/>
        <end position="201"/>
    </location>
</feature>
<dbReference type="PANTHER" id="PTHR23131">
    <property type="entry name" value="ENDORIBONUCLEASE LACTB2"/>
    <property type="match status" value="1"/>
</dbReference>
<dbReference type="Pfam" id="PF00753">
    <property type="entry name" value="Lactamase_B"/>
    <property type="match status" value="1"/>
</dbReference>
<dbReference type="RefSeq" id="WP_310773663.1">
    <property type="nucleotide sequence ID" value="NZ_CP134050.1"/>
</dbReference>
<dbReference type="PANTHER" id="PTHR23131:SF0">
    <property type="entry name" value="ENDORIBONUCLEASE LACTB2"/>
    <property type="match status" value="1"/>
</dbReference>
<comment type="catalytic activity">
    <reaction evidence="3">
        <text>3',5'-cyclic UMP + H2O = UMP + H(+)</text>
        <dbReference type="Rhea" id="RHEA:70575"/>
        <dbReference type="ChEBI" id="CHEBI:15377"/>
        <dbReference type="ChEBI" id="CHEBI:15378"/>
        <dbReference type="ChEBI" id="CHEBI:57865"/>
        <dbReference type="ChEBI" id="CHEBI:184387"/>
    </reaction>
    <physiologicalReaction direction="left-to-right" evidence="3">
        <dbReference type="Rhea" id="RHEA:70576"/>
    </physiologicalReaction>
</comment>
<dbReference type="InterPro" id="IPR036866">
    <property type="entry name" value="RibonucZ/Hydroxyglut_hydro"/>
</dbReference>
<comment type="function">
    <text evidence="2">Counteracts the endogenous Pycsar antiviral defense system. Phosphodiesterase that enables metal-dependent hydrolysis of host cyclic nucleotide Pycsar defense signals such as cCMP and cUMP.</text>
</comment>
<accession>A0ABY9TBI4</accession>
<reference evidence="5 6" key="1">
    <citation type="submission" date="2023-09" db="EMBL/GenBank/DDBJ databases">
        <title>Complete Genome and Methylome dissection of Bacillus brevis NEB573 original source of BbsI restriction endonuclease.</title>
        <authorList>
            <person name="Fomenkov A."/>
            <person name="Roberts R.D."/>
        </authorList>
    </citation>
    <scope>NUCLEOTIDE SEQUENCE [LARGE SCALE GENOMIC DNA]</scope>
    <source>
        <strain evidence="5 6">NEB573</strain>
    </source>
</reference>
<evidence type="ECO:0000313" key="5">
    <source>
        <dbReference type="EMBL" id="WNC17484.1"/>
    </source>
</evidence>
<sequence length="318" mass="36513">MNNQTIGPIEIVMGEKGSRTPYSTSLLIRGKEDRTLIDCGGGPSVYTYLSQQAIKQIYVTHYHPDHIGGLSQFPSAQIVTNPFDYQRLADPAEMAKTSPFDLDEINSRRKYAQPLGKPHLIYPYHQEIILSGTRVVMIHAPGHSEGFCCPYFPDHGAVLVGDFDLTSFGPWYFSPDSDIDLFMESARAMLRVDADHYITSHQKGVVSKEEYREKLEPYLDIIERRDEKIRRLVEGGCPPADLVWQDVFFFRQHLEKSPGLLWMERMGVAKHLTRMIRRGEPFGEYLKLFAAAHRLREEYIDCFRPPSFTGNAYMLMQK</sequence>
<dbReference type="SMART" id="SM00849">
    <property type="entry name" value="Lactamase_B"/>
    <property type="match status" value="1"/>
</dbReference>
<evidence type="ECO:0000313" key="6">
    <source>
        <dbReference type="Proteomes" id="UP001256827"/>
    </source>
</evidence>
<dbReference type="EMBL" id="CP134050">
    <property type="protein sequence ID" value="WNC17484.1"/>
    <property type="molecule type" value="Genomic_DNA"/>
</dbReference>
<gene>
    <name evidence="5" type="ORF">RGB73_14615</name>
</gene>
<evidence type="ECO:0000256" key="1">
    <source>
        <dbReference type="ARBA" id="ARBA00034221"/>
    </source>
</evidence>
<dbReference type="InterPro" id="IPR001279">
    <property type="entry name" value="Metallo-B-lactamas"/>
</dbReference>
<evidence type="ECO:0000259" key="4">
    <source>
        <dbReference type="SMART" id="SM00849"/>
    </source>
</evidence>
<comment type="catalytic activity">
    <reaction evidence="1">
        <text>3',5'-cyclic CMP + H2O = CMP + H(+)</text>
        <dbReference type="Rhea" id="RHEA:72675"/>
        <dbReference type="ChEBI" id="CHEBI:15377"/>
        <dbReference type="ChEBI" id="CHEBI:15378"/>
        <dbReference type="ChEBI" id="CHEBI:58003"/>
        <dbReference type="ChEBI" id="CHEBI:60377"/>
    </reaction>
    <physiologicalReaction direction="left-to-right" evidence="1">
        <dbReference type="Rhea" id="RHEA:72676"/>
    </physiologicalReaction>
</comment>
<evidence type="ECO:0000256" key="2">
    <source>
        <dbReference type="ARBA" id="ARBA00034301"/>
    </source>
</evidence>
<keyword evidence="6" id="KW-1185">Reference proteome</keyword>
<organism evidence="5 6">
    <name type="scientific">Brevibacillus brevis</name>
    <name type="common">Bacillus brevis</name>
    <dbReference type="NCBI Taxonomy" id="1393"/>
    <lineage>
        <taxon>Bacteria</taxon>
        <taxon>Bacillati</taxon>
        <taxon>Bacillota</taxon>
        <taxon>Bacilli</taxon>
        <taxon>Bacillales</taxon>
        <taxon>Paenibacillaceae</taxon>
        <taxon>Brevibacillus</taxon>
    </lineage>
</organism>